<dbReference type="PRINTS" id="PR01590">
    <property type="entry name" value="HTHFIS"/>
</dbReference>
<dbReference type="Gene3D" id="1.10.10.60">
    <property type="entry name" value="Homeodomain-like"/>
    <property type="match status" value="1"/>
</dbReference>
<dbReference type="InterPro" id="IPR009057">
    <property type="entry name" value="Homeodomain-like_sf"/>
</dbReference>
<evidence type="ECO:0000313" key="5">
    <source>
        <dbReference type="Proteomes" id="UP001611383"/>
    </source>
</evidence>
<keyword evidence="5" id="KW-1185">Reference proteome</keyword>
<protein>
    <submittedName>
        <fullName evidence="4">Response regulator transcription factor</fullName>
    </submittedName>
</protein>
<dbReference type="SUPFAM" id="SSF46689">
    <property type="entry name" value="Homeodomain-like"/>
    <property type="match status" value="1"/>
</dbReference>
<dbReference type="Gene3D" id="3.40.50.2300">
    <property type="match status" value="1"/>
</dbReference>
<evidence type="ECO:0000256" key="1">
    <source>
        <dbReference type="ARBA" id="ARBA00022553"/>
    </source>
</evidence>
<dbReference type="SUPFAM" id="SSF52172">
    <property type="entry name" value="CheY-like"/>
    <property type="match status" value="1"/>
</dbReference>
<keyword evidence="1 2" id="KW-0597">Phosphoprotein</keyword>
<evidence type="ECO:0000259" key="3">
    <source>
        <dbReference type="PROSITE" id="PS50110"/>
    </source>
</evidence>
<dbReference type="InterPro" id="IPR050595">
    <property type="entry name" value="Bact_response_regulator"/>
</dbReference>
<dbReference type="InterPro" id="IPR002197">
    <property type="entry name" value="HTH_Fis"/>
</dbReference>
<gene>
    <name evidence="4" type="ORF">F0U60_48015</name>
</gene>
<dbReference type="Pfam" id="PF00072">
    <property type="entry name" value="Response_reg"/>
    <property type="match status" value="1"/>
</dbReference>
<dbReference type="PROSITE" id="PS50110">
    <property type="entry name" value="RESPONSE_REGULATORY"/>
    <property type="match status" value="1"/>
</dbReference>
<name>A0ABY9X6K5_9BACT</name>
<evidence type="ECO:0000256" key="2">
    <source>
        <dbReference type="PROSITE-ProRule" id="PRU00169"/>
    </source>
</evidence>
<dbReference type="PANTHER" id="PTHR44591">
    <property type="entry name" value="STRESS RESPONSE REGULATOR PROTEIN 1"/>
    <property type="match status" value="1"/>
</dbReference>
<dbReference type="SMART" id="SM00448">
    <property type="entry name" value="REC"/>
    <property type="match status" value="1"/>
</dbReference>
<sequence length="184" mass="20072">MTSPTPGHAPTLLLVDDEAVFRERLARAFRERGFEVSTAGSYDEALVLATKESPELAVVDLKMPGRSGLELVRALHALDASTRIIVLTGYGSIATAVEAVKLGAFNYLPKPADVDDLVLAFSRGPGEPTQVTEDFQPPSLARAEWEHIQRVLTDCGGNISEAARRLGLHRRSLQRKLQKYPPAQ</sequence>
<dbReference type="Proteomes" id="UP001611383">
    <property type="component" value="Chromosome"/>
</dbReference>
<dbReference type="EMBL" id="CP043494">
    <property type="protein sequence ID" value="WNG51024.1"/>
    <property type="molecule type" value="Genomic_DNA"/>
</dbReference>
<dbReference type="Pfam" id="PF02954">
    <property type="entry name" value="HTH_8"/>
    <property type="match status" value="1"/>
</dbReference>
<reference evidence="4 5" key="1">
    <citation type="submission" date="2019-08" db="EMBL/GenBank/DDBJ databases">
        <title>Archangium and Cystobacter genomes.</title>
        <authorList>
            <person name="Chen I.-C.K."/>
            <person name="Wielgoss S."/>
        </authorList>
    </citation>
    <scope>NUCLEOTIDE SEQUENCE [LARGE SCALE GENOMIC DNA]</scope>
    <source>
        <strain evidence="4 5">Cbm 6</strain>
    </source>
</reference>
<feature type="domain" description="Response regulatory" evidence="3">
    <location>
        <begin position="11"/>
        <end position="125"/>
    </location>
</feature>
<proteinExistence type="predicted"/>
<dbReference type="CDD" id="cd17563">
    <property type="entry name" value="REC_RegA-like"/>
    <property type="match status" value="1"/>
</dbReference>
<organism evidence="4 5">
    <name type="scientific">Archangium minus</name>
    <dbReference type="NCBI Taxonomy" id="83450"/>
    <lineage>
        <taxon>Bacteria</taxon>
        <taxon>Pseudomonadati</taxon>
        <taxon>Myxococcota</taxon>
        <taxon>Myxococcia</taxon>
        <taxon>Myxococcales</taxon>
        <taxon>Cystobacterineae</taxon>
        <taxon>Archangiaceae</taxon>
        <taxon>Archangium</taxon>
    </lineage>
</organism>
<accession>A0ABY9X6K5</accession>
<dbReference type="PANTHER" id="PTHR44591:SF3">
    <property type="entry name" value="RESPONSE REGULATORY DOMAIN-CONTAINING PROTEIN"/>
    <property type="match status" value="1"/>
</dbReference>
<dbReference type="InterPro" id="IPR001789">
    <property type="entry name" value="Sig_transdc_resp-reg_receiver"/>
</dbReference>
<evidence type="ECO:0000313" key="4">
    <source>
        <dbReference type="EMBL" id="WNG51024.1"/>
    </source>
</evidence>
<feature type="modified residue" description="4-aspartylphosphate" evidence="2">
    <location>
        <position position="60"/>
    </location>
</feature>
<dbReference type="RefSeq" id="WP_395810805.1">
    <property type="nucleotide sequence ID" value="NZ_CP043494.1"/>
</dbReference>
<dbReference type="InterPro" id="IPR011006">
    <property type="entry name" value="CheY-like_superfamily"/>
</dbReference>